<dbReference type="SMART" id="SM00267">
    <property type="entry name" value="GGDEF"/>
    <property type="match status" value="1"/>
</dbReference>
<dbReference type="GO" id="GO:0052621">
    <property type="term" value="F:diguanylate cyclase activity"/>
    <property type="evidence" value="ECO:0007669"/>
    <property type="project" value="UniProtKB-EC"/>
</dbReference>
<protein>
    <submittedName>
        <fullName evidence="4">Diguanylate cyclase</fullName>
        <ecNumber evidence="4">2.7.7.65</ecNumber>
    </submittedName>
</protein>
<dbReference type="InterPro" id="IPR001789">
    <property type="entry name" value="Sig_transdc_resp-reg_receiver"/>
</dbReference>
<dbReference type="NCBIfam" id="TIGR00254">
    <property type="entry name" value="GGDEF"/>
    <property type="match status" value="1"/>
</dbReference>
<comment type="caution">
    <text evidence="4">The sequence shown here is derived from an EMBL/GenBank/DDBJ whole genome shotgun (WGS) entry which is preliminary data.</text>
</comment>
<dbReference type="InterPro" id="IPR011006">
    <property type="entry name" value="CheY-like_superfamily"/>
</dbReference>
<dbReference type="PANTHER" id="PTHR45138">
    <property type="entry name" value="REGULATORY COMPONENTS OF SENSORY TRANSDUCTION SYSTEM"/>
    <property type="match status" value="1"/>
</dbReference>
<organism evidence="4 5">
    <name type="scientific">Deinococcus rufus</name>
    <dbReference type="NCBI Taxonomy" id="2136097"/>
    <lineage>
        <taxon>Bacteria</taxon>
        <taxon>Thermotogati</taxon>
        <taxon>Deinococcota</taxon>
        <taxon>Deinococci</taxon>
        <taxon>Deinococcales</taxon>
        <taxon>Deinococcaceae</taxon>
        <taxon>Deinococcus</taxon>
    </lineage>
</organism>
<dbReference type="PANTHER" id="PTHR45138:SF9">
    <property type="entry name" value="DIGUANYLATE CYCLASE DGCM-RELATED"/>
    <property type="match status" value="1"/>
</dbReference>
<dbReference type="InterPro" id="IPR029787">
    <property type="entry name" value="Nucleotide_cyclase"/>
</dbReference>
<dbReference type="Gene3D" id="3.30.70.270">
    <property type="match status" value="1"/>
</dbReference>
<accession>A0ABV7ZA41</accession>
<dbReference type="SUPFAM" id="SSF55073">
    <property type="entry name" value="Nucleotide cyclase"/>
    <property type="match status" value="1"/>
</dbReference>
<feature type="domain" description="GGDEF" evidence="3">
    <location>
        <begin position="185"/>
        <end position="318"/>
    </location>
</feature>
<dbReference type="InterPro" id="IPR043128">
    <property type="entry name" value="Rev_trsase/Diguanyl_cyclase"/>
</dbReference>
<evidence type="ECO:0000256" key="1">
    <source>
        <dbReference type="PROSITE-ProRule" id="PRU00169"/>
    </source>
</evidence>
<proteinExistence type="predicted"/>
<dbReference type="CDD" id="cd01949">
    <property type="entry name" value="GGDEF"/>
    <property type="match status" value="1"/>
</dbReference>
<dbReference type="PROSITE" id="PS50110">
    <property type="entry name" value="RESPONSE_REGULATORY"/>
    <property type="match status" value="1"/>
</dbReference>
<reference evidence="5" key="1">
    <citation type="journal article" date="2019" name="Int. J. Syst. Evol. Microbiol.">
        <title>The Global Catalogue of Microorganisms (GCM) 10K type strain sequencing project: providing services to taxonomists for standard genome sequencing and annotation.</title>
        <authorList>
            <consortium name="The Broad Institute Genomics Platform"/>
            <consortium name="The Broad Institute Genome Sequencing Center for Infectious Disease"/>
            <person name="Wu L."/>
            <person name="Ma J."/>
        </authorList>
    </citation>
    <scope>NUCLEOTIDE SEQUENCE [LARGE SCALE GENOMIC DNA]</scope>
    <source>
        <strain evidence="5">CCTCC AB 2017081</strain>
    </source>
</reference>
<dbReference type="Proteomes" id="UP001595803">
    <property type="component" value="Unassembled WGS sequence"/>
</dbReference>
<keyword evidence="5" id="KW-1185">Reference proteome</keyword>
<dbReference type="PROSITE" id="PS50887">
    <property type="entry name" value="GGDEF"/>
    <property type="match status" value="1"/>
</dbReference>
<gene>
    <name evidence="4" type="ORF">ACFOSB_15550</name>
</gene>
<dbReference type="Pfam" id="PF00990">
    <property type="entry name" value="GGDEF"/>
    <property type="match status" value="1"/>
</dbReference>
<dbReference type="InterPro" id="IPR000160">
    <property type="entry name" value="GGDEF_dom"/>
</dbReference>
<keyword evidence="4" id="KW-0808">Transferase</keyword>
<dbReference type="SUPFAM" id="SSF52172">
    <property type="entry name" value="CheY-like"/>
    <property type="match status" value="1"/>
</dbReference>
<evidence type="ECO:0000313" key="5">
    <source>
        <dbReference type="Proteomes" id="UP001595803"/>
    </source>
</evidence>
<evidence type="ECO:0000259" key="2">
    <source>
        <dbReference type="PROSITE" id="PS50110"/>
    </source>
</evidence>
<feature type="domain" description="Response regulatory" evidence="2">
    <location>
        <begin position="1"/>
        <end position="121"/>
    </location>
</feature>
<keyword evidence="4" id="KW-0548">Nucleotidyltransferase</keyword>
<sequence length="321" mass="34731">MLIVDDSVVVRLMLTRALEPLGAQVRCPASLAEARELLGMTGHAPPAVDVVLLDQVMPEMDGVSFLREMRTHAHLQELSVIMVTAVQDEAQLEVAFAAGAMDYVTKPCPPATLRARTSSGARLTRALRASRERALELQSANAQLADLNAQLSSLSMTDALTGLANRRAFDRAYDYALAQHTRSGMSVALLMVDIDHFKRYNDALGHPAGDRCLQQVAAALRGCVRRSTDVVARYGGEEFAALLTDTDLPGAAAVGQRILRRLTEEHILHPEHPLGHVTVSIGVAALPDAQQHGLKDAADHALYRAKATGRNRTVMWRPGAD</sequence>
<feature type="modified residue" description="4-aspartylphosphate" evidence="1">
    <location>
        <position position="54"/>
    </location>
</feature>
<keyword evidence="1" id="KW-0597">Phosphoprotein</keyword>
<evidence type="ECO:0000313" key="4">
    <source>
        <dbReference type="EMBL" id="MFC3834267.1"/>
    </source>
</evidence>
<dbReference type="EC" id="2.7.7.65" evidence="4"/>
<dbReference type="Pfam" id="PF00072">
    <property type="entry name" value="Response_reg"/>
    <property type="match status" value="1"/>
</dbReference>
<dbReference type="InterPro" id="IPR050469">
    <property type="entry name" value="Diguanylate_Cyclase"/>
</dbReference>
<dbReference type="SMART" id="SM00448">
    <property type="entry name" value="REC"/>
    <property type="match status" value="1"/>
</dbReference>
<dbReference type="Gene3D" id="3.40.50.2300">
    <property type="match status" value="1"/>
</dbReference>
<name>A0ABV7ZA41_9DEIO</name>
<dbReference type="EMBL" id="JBHRZG010000022">
    <property type="protein sequence ID" value="MFC3834267.1"/>
    <property type="molecule type" value="Genomic_DNA"/>
</dbReference>
<evidence type="ECO:0000259" key="3">
    <source>
        <dbReference type="PROSITE" id="PS50887"/>
    </source>
</evidence>